<evidence type="ECO:0008006" key="9">
    <source>
        <dbReference type="Google" id="ProtNLM"/>
    </source>
</evidence>
<proteinExistence type="inferred from homology"/>
<keyword evidence="4 6" id="KW-1133">Transmembrane helix</keyword>
<feature type="transmembrane region" description="Helical" evidence="6">
    <location>
        <begin position="68"/>
        <end position="85"/>
    </location>
</feature>
<dbReference type="InterPro" id="IPR044890">
    <property type="entry name" value="TMEM14_sf"/>
</dbReference>
<dbReference type="InterPro" id="IPR005349">
    <property type="entry name" value="TMEM14"/>
</dbReference>
<keyword evidence="3 6" id="KW-0812">Transmembrane</keyword>
<evidence type="ECO:0000256" key="4">
    <source>
        <dbReference type="ARBA" id="ARBA00022989"/>
    </source>
</evidence>
<evidence type="ECO:0000313" key="8">
    <source>
        <dbReference type="Proteomes" id="UP000799421"/>
    </source>
</evidence>
<comment type="subcellular location">
    <subcellularLocation>
        <location evidence="1">Membrane</location>
    </subcellularLocation>
</comment>
<comment type="similarity">
    <text evidence="2">Belongs to the TMEM14 family.</text>
</comment>
<feature type="transmembrane region" description="Helical" evidence="6">
    <location>
        <begin position="37"/>
        <end position="56"/>
    </location>
</feature>
<protein>
    <recommendedName>
        <fullName evidence="9">TMEM14-domain-containing protein</fullName>
    </recommendedName>
</protein>
<dbReference type="Pfam" id="PF03647">
    <property type="entry name" value="Tmemb_14"/>
    <property type="match status" value="1"/>
</dbReference>
<evidence type="ECO:0000256" key="2">
    <source>
        <dbReference type="ARBA" id="ARBA00007590"/>
    </source>
</evidence>
<evidence type="ECO:0000256" key="5">
    <source>
        <dbReference type="ARBA" id="ARBA00023136"/>
    </source>
</evidence>
<dbReference type="PANTHER" id="PTHR12668:SF15">
    <property type="entry name" value="UPF0136 DOMAIN PROTEIN (AFU_ORTHOLOGUE AFUA_1G03720)"/>
    <property type="match status" value="1"/>
</dbReference>
<gene>
    <name evidence="7" type="ORF">K470DRAFT_118848</name>
</gene>
<evidence type="ECO:0000256" key="3">
    <source>
        <dbReference type="ARBA" id="ARBA00022692"/>
    </source>
</evidence>
<evidence type="ECO:0000256" key="6">
    <source>
        <dbReference type="SAM" id="Phobius"/>
    </source>
</evidence>
<accession>A0A6A7BUY9</accession>
<keyword evidence="8" id="KW-1185">Reference proteome</keyword>
<dbReference type="Gene3D" id="1.10.10.1740">
    <property type="entry name" value="Transmembrane protein 14-like"/>
    <property type="match status" value="1"/>
</dbReference>
<organism evidence="7 8">
    <name type="scientific">Piedraia hortae CBS 480.64</name>
    <dbReference type="NCBI Taxonomy" id="1314780"/>
    <lineage>
        <taxon>Eukaryota</taxon>
        <taxon>Fungi</taxon>
        <taxon>Dikarya</taxon>
        <taxon>Ascomycota</taxon>
        <taxon>Pezizomycotina</taxon>
        <taxon>Dothideomycetes</taxon>
        <taxon>Dothideomycetidae</taxon>
        <taxon>Capnodiales</taxon>
        <taxon>Piedraiaceae</taxon>
        <taxon>Piedraia</taxon>
    </lineage>
</organism>
<keyword evidence="5 6" id="KW-0472">Membrane</keyword>
<dbReference type="EMBL" id="MU006003">
    <property type="protein sequence ID" value="KAF2858787.1"/>
    <property type="molecule type" value="Genomic_DNA"/>
</dbReference>
<feature type="transmembrane region" description="Helical" evidence="6">
    <location>
        <begin position="91"/>
        <end position="111"/>
    </location>
</feature>
<dbReference type="GO" id="GO:0016020">
    <property type="term" value="C:membrane"/>
    <property type="evidence" value="ECO:0007669"/>
    <property type="project" value="UniProtKB-SubCell"/>
</dbReference>
<dbReference type="AlphaFoldDB" id="A0A6A7BUY9"/>
<evidence type="ECO:0000313" key="7">
    <source>
        <dbReference type="EMBL" id="KAF2858787.1"/>
    </source>
</evidence>
<dbReference type="PANTHER" id="PTHR12668">
    <property type="entry name" value="TRANSMEMBRANE PROTEIN 14, 15"/>
    <property type="match status" value="1"/>
</dbReference>
<evidence type="ECO:0000256" key="1">
    <source>
        <dbReference type="ARBA" id="ARBA00004370"/>
    </source>
</evidence>
<dbReference type="Proteomes" id="UP000799421">
    <property type="component" value="Unassembled WGS sequence"/>
</dbReference>
<reference evidence="7" key="1">
    <citation type="journal article" date="2020" name="Stud. Mycol.">
        <title>101 Dothideomycetes genomes: a test case for predicting lifestyles and emergence of pathogens.</title>
        <authorList>
            <person name="Haridas S."/>
            <person name="Albert R."/>
            <person name="Binder M."/>
            <person name="Bloem J."/>
            <person name="Labutti K."/>
            <person name="Salamov A."/>
            <person name="Andreopoulos B."/>
            <person name="Baker S."/>
            <person name="Barry K."/>
            <person name="Bills G."/>
            <person name="Bluhm B."/>
            <person name="Cannon C."/>
            <person name="Castanera R."/>
            <person name="Culley D."/>
            <person name="Daum C."/>
            <person name="Ezra D."/>
            <person name="Gonzalez J."/>
            <person name="Henrissat B."/>
            <person name="Kuo A."/>
            <person name="Liang C."/>
            <person name="Lipzen A."/>
            <person name="Lutzoni F."/>
            <person name="Magnuson J."/>
            <person name="Mondo S."/>
            <person name="Nolan M."/>
            <person name="Ohm R."/>
            <person name="Pangilinan J."/>
            <person name="Park H.-J."/>
            <person name="Ramirez L."/>
            <person name="Alfaro M."/>
            <person name="Sun H."/>
            <person name="Tritt A."/>
            <person name="Yoshinaga Y."/>
            <person name="Zwiers L.-H."/>
            <person name="Turgeon B."/>
            <person name="Goodwin S."/>
            <person name="Spatafora J."/>
            <person name="Crous P."/>
            <person name="Grigoriev I."/>
        </authorList>
    </citation>
    <scope>NUCLEOTIDE SEQUENCE</scope>
    <source>
        <strain evidence="7">CBS 480.64</strain>
    </source>
</reference>
<sequence>MASQTHIIKMQPPHTLSLFLAALTAGGGVTGYARAGSVPSLVAGVSVGSLYALGGYRMAQGQSYGVEIALLASVLLAGSSVPRALKTRKPLPIGLSAVAAVGLYSFGSVVARNM</sequence>
<name>A0A6A7BUY9_9PEZI</name>
<dbReference type="OrthoDB" id="5620at2759"/>